<dbReference type="GO" id="GO:0012505">
    <property type="term" value="C:endomembrane system"/>
    <property type="evidence" value="ECO:0007669"/>
    <property type="project" value="UniProtKB-SubCell"/>
</dbReference>
<comment type="caution">
    <text evidence="13">The sequence shown here is derived from an EMBL/GenBank/DDBJ whole genome shotgun (WGS) entry which is preliminary data.</text>
</comment>
<evidence type="ECO:0000256" key="7">
    <source>
        <dbReference type="ARBA" id="ARBA00023136"/>
    </source>
</evidence>
<keyword evidence="6 10" id="KW-0067">ATP-binding</keyword>
<dbReference type="PROSITE" id="PS50011">
    <property type="entry name" value="PROTEIN_KINASE_DOM"/>
    <property type="match status" value="1"/>
</dbReference>
<dbReference type="InterPro" id="IPR050122">
    <property type="entry name" value="RTK"/>
</dbReference>
<dbReference type="InterPro" id="IPR020635">
    <property type="entry name" value="Tyr_kinase_cat_dom"/>
</dbReference>
<evidence type="ECO:0000256" key="3">
    <source>
        <dbReference type="ARBA" id="ARBA00022679"/>
    </source>
</evidence>
<dbReference type="CDD" id="cd00192">
    <property type="entry name" value="PTKc"/>
    <property type="match status" value="1"/>
</dbReference>
<dbReference type="AlphaFoldDB" id="A0AAV7JB98"/>
<evidence type="ECO:0000256" key="1">
    <source>
        <dbReference type="ARBA" id="ARBA00004167"/>
    </source>
</evidence>
<evidence type="ECO:0000313" key="14">
    <source>
        <dbReference type="Proteomes" id="UP001165289"/>
    </source>
</evidence>
<dbReference type="InterPro" id="IPR000719">
    <property type="entry name" value="Prot_kinase_dom"/>
</dbReference>
<dbReference type="PANTHER" id="PTHR24416:SF600">
    <property type="entry name" value="PDGF- AND VEGF-RECEPTOR RELATED, ISOFORM J"/>
    <property type="match status" value="1"/>
</dbReference>
<dbReference type="GO" id="GO:0005524">
    <property type="term" value="F:ATP binding"/>
    <property type="evidence" value="ECO:0007669"/>
    <property type="project" value="UniProtKB-UniRule"/>
</dbReference>
<dbReference type="Pfam" id="PF07714">
    <property type="entry name" value="PK_Tyr_Ser-Thr"/>
    <property type="match status" value="1"/>
</dbReference>
<evidence type="ECO:0000256" key="8">
    <source>
        <dbReference type="ARBA" id="ARBA00023137"/>
    </source>
</evidence>
<dbReference type="Gene3D" id="1.10.510.10">
    <property type="entry name" value="Transferase(Phosphotransferase) domain 1"/>
    <property type="match status" value="1"/>
</dbReference>
<dbReference type="PROSITE" id="PS00109">
    <property type="entry name" value="PROTEIN_KINASE_TYR"/>
    <property type="match status" value="1"/>
</dbReference>
<gene>
    <name evidence="13" type="ORF">LOD99_13258</name>
</gene>
<proteinExistence type="predicted"/>
<keyword evidence="8" id="KW-0829">Tyrosine-protein kinase</keyword>
<dbReference type="GO" id="GO:0007169">
    <property type="term" value="P:cell surface receptor protein tyrosine kinase signaling pathway"/>
    <property type="evidence" value="ECO:0007669"/>
    <property type="project" value="TreeGrafter"/>
</dbReference>
<dbReference type="FunFam" id="1.10.510.10:FF:001512">
    <property type="entry name" value="Receptor tyrosine-protein kinase erbB-2"/>
    <property type="match status" value="1"/>
</dbReference>
<evidence type="ECO:0000256" key="10">
    <source>
        <dbReference type="PROSITE-ProRule" id="PRU10141"/>
    </source>
</evidence>
<evidence type="ECO:0000256" key="11">
    <source>
        <dbReference type="SAM" id="MobiDB-lite"/>
    </source>
</evidence>
<dbReference type="PRINTS" id="PR00109">
    <property type="entry name" value="TYRKINASE"/>
</dbReference>
<reference evidence="13 14" key="1">
    <citation type="journal article" date="2023" name="BMC Biol.">
        <title>The compact genome of the sponge Oopsacas minuta (Hexactinellida) is lacking key metazoan core genes.</title>
        <authorList>
            <person name="Santini S."/>
            <person name="Schenkelaars Q."/>
            <person name="Jourda C."/>
            <person name="Duchesne M."/>
            <person name="Belahbib H."/>
            <person name="Rocher C."/>
            <person name="Selva M."/>
            <person name="Riesgo A."/>
            <person name="Vervoort M."/>
            <person name="Leys S.P."/>
            <person name="Kodjabachian L."/>
            <person name="Le Bivic A."/>
            <person name="Borchiellini C."/>
            <person name="Claverie J.M."/>
            <person name="Renard E."/>
        </authorList>
    </citation>
    <scope>NUCLEOTIDE SEQUENCE [LARGE SCALE GENOMIC DNA]</scope>
    <source>
        <strain evidence="13">SPO-2</strain>
    </source>
</reference>
<keyword evidence="3" id="KW-0808">Transferase</keyword>
<keyword evidence="14" id="KW-1185">Reference proteome</keyword>
<dbReference type="SUPFAM" id="SSF56112">
    <property type="entry name" value="Protein kinase-like (PK-like)"/>
    <property type="match status" value="1"/>
</dbReference>
<keyword evidence="7" id="KW-0472">Membrane</keyword>
<keyword evidence="13" id="KW-0675">Receptor</keyword>
<dbReference type="GO" id="GO:0048468">
    <property type="term" value="P:cell development"/>
    <property type="evidence" value="ECO:0007669"/>
    <property type="project" value="UniProtKB-ARBA"/>
</dbReference>
<accession>A0AAV7JB98</accession>
<feature type="compositionally biased region" description="Polar residues" evidence="11">
    <location>
        <begin position="122"/>
        <end position="133"/>
    </location>
</feature>
<dbReference type="EMBL" id="JAKMXF010000365">
    <property type="protein sequence ID" value="KAI6646005.1"/>
    <property type="molecule type" value="Genomic_DNA"/>
</dbReference>
<dbReference type="InterPro" id="IPR017441">
    <property type="entry name" value="Protein_kinase_ATP_BS"/>
</dbReference>
<feature type="domain" description="Protein kinase" evidence="12">
    <location>
        <begin position="355"/>
        <end position="619"/>
    </location>
</feature>
<comment type="catalytic activity">
    <reaction evidence="9">
        <text>L-tyrosyl-[protein] + ATP = O-phospho-L-tyrosyl-[protein] + ADP + H(+)</text>
        <dbReference type="Rhea" id="RHEA:10596"/>
        <dbReference type="Rhea" id="RHEA-COMP:10136"/>
        <dbReference type="Rhea" id="RHEA-COMP:20101"/>
        <dbReference type="ChEBI" id="CHEBI:15378"/>
        <dbReference type="ChEBI" id="CHEBI:30616"/>
        <dbReference type="ChEBI" id="CHEBI:46858"/>
        <dbReference type="ChEBI" id="CHEBI:61978"/>
        <dbReference type="ChEBI" id="CHEBI:456216"/>
        <dbReference type="EC" id="2.7.10.1"/>
    </reaction>
</comment>
<dbReference type="GO" id="GO:0043235">
    <property type="term" value="C:receptor complex"/>
    <property type="evidence" value="ECO:0007669"/>
    <property type="project" value="TreeGrafter"/>
</dbReference>
<dbReference type="InterPro" id="IPR011009">
    <property type="entry name" value="Kinase-like_dom_sf"/>
</dbReference>
<dbReference type="GO" id="GO:0050793">
    <property type="term" value="P:regulation of developmental process"/>
    <property type="evidence" value="ECO:0007669"/>
    <property type="project" value="UniProtKB-ARBA"/>
</dbReference>
<evidence type="ECO:0000256" key="9">
    <source>
        <dbReference type="ARBA" id="ARBA00051243"/>
    </source>
</evidence>
<evidence type="ECO:0000259" key="12">
    <source>
        <dbReference type="PROSITE" id="PS50011"/>
    </source>
</evidence>
<evidence type="ECO:0000256" key="5">
    <source>
        <dbReference type="ARBA" id="ARBA00022777"/>
    </source>
</evidence>
<feature type="binding site" evidence="10">
    <location>
        <position position="387"/>
    </location>
    <ligand>
        <name>ATP</name>
        <dbReference type="ChEBI" id="CHEBI:30616"/>
    </ligand>
</feature>
<evidence type="ECO:0000256" key="6">
    <source>
        <dbReference type="ARBA" id="ARBA00022840"/>
    </source>
</evidence>
<dbReference type="PANTHER" id="PTHR24416">
    <property type="entry name" value="TYROSINE-PROTEIN KINASE RECEPTOR"/>
    <property type="match status" value="1"/>
</dbReference>
<evidence type="ECO:0000256" key="4">
    <source>
        <dbReference type="ARBA" id="ARBA00022741"/>
    </source>
</evidence>
<dbReference type="PROSITE" id="PS00107">
    <property type="entry name" value="PROTEIN_KINASE_ATP"/>
    <property type="match status" value="1"/>
</dbReference>
<name>A0AAV7JB98_9METZ</name>
<dbReference type="InterPro" id="IPR001245">
    <property type="entry name" value="Ser-Thr/Tyr_kinase_cat_dom"/>
</dbReference>
<evidence type="ECO:0000313" key="13">
    <source>
        <dbReference type="EMBL" id="KAI6646005.1"/>
    </source>
</evidence>
<dbReference type="InterPro" id="IPR008266">
    <property type="entry name" value="Tyr_kinase_AS"/>
</dbReference>
<protein>
    <submittedName>
        <fullName evidence="13">Ephrin type-B receptor 2</fullName>
    </submittedName>
</protein>
<dbReference type="GO" id="GO:0005886">
    <property type="term" value="C:plasma membrane"/>
    <property type="evidence" value="ECO:0007669"/>
    <property type="project" value="TreeGrafter"/>
</dbReference>
<evidence type="ECO:0000256" key="2">
    <source>
        <dbReference type="ARBA" id="ARBA00004308"/>
    </source>
</evidence>
<sequence>MSIFQSNLTRVNKGPGFYQINKNYILRFPDELIKTADKAKPLSTIKGITCLPEKKFEIKFSSGPRWLMQAPSSKIQMKWVVEIAQLTGCSIEDKMKPEVVPEPVPVRTPTSKTVYVGKSQISGLHNPRSQTQRMAKPKSLDSDNAKVTNPIFHNAHSFHALPCHEFPVCVDTLQDQSQKLPTMYQQMSPNLKPSTIATHTEDMSPLPRGPESATVLEIGANLMECIPPPDSTLDDGIVLNKDENREEAGNYVLEDEYLDMQLPELILNTGKLLLEDTASKSPKHPNTENILDKKDLYSFLTNSRELSDILSTPYSAVDKSGKLFARAENTQDPYSHIGEEVRPGVNVPAVKEEELKILEVIGQGAFGEVSLAEWTPDSSDKIMVAIKNVKQGISDVQIKNFLKEILLMSHMSHMNVLGICGVVDRGADINPWIVMPFCKHGSLKSYLRDMDDMPSLKKLIYFCSDIAYGMSYLASQNIIHRDLAARNIVVDENEICKVTDFGFSRQLDSEIYVSSNTQEVPVRWTAPEALNEAKHSVSSDVWSYGVVMWEIFTKCVRQPYDHLNTNNYMILHNLNKGERLQPPNECPNCISGIMRACWIHNPESRPSFDLIFSLLFQMIRRLDRS</sequence>
<keyword evidence="4 10" id="KW-0547">Nucleotide-binding</keyword>
<comment type="subcellular location">
    <subcellularLocation>
        <location evidence="2">Endomembrane system</location>
    </subcellularLocation>
    <subcellularLocation>
        <location evidence="1">Membrane</location>
        <topology evidence="1">Single-pass membrane protein</topology>
    </subcellularLocation>
</comment>
<dbReference type="GO" id="GO:0004714">
    <property type="term" value="F:transmembrane receptor protein tyrosine kinase activity"/>
    <property type="evidence" value="ECO:0007669"/>
    <property type="project" value="UniProtKB-EC"/>
</dbReference>
<organism evidence="13 14">
    <name type="scientific">Oopsacas minuta</name>
    <dbReference type="NCBI Taxonomy" id="111878"/>
    <lineage>
        <taxon>Eukaryota</taxon>
        <taxon>Metazoa</taxon>
        <taxon>Porifera</taxon>
        <taxon>Hexactinellida</taxon>
        <taxon>Hexasterophora</taxon>
        <taxon>Lyssacinosida</taxon>
        <taxon>Leucopsacidae</taxon>
        <taxon>Oopsacas</taxon>
    </lineage>
</organism>
<keyword evidence="5" id="KW-0418">Kinase</keyword>
<feature type="region of interest" description="Disordered" evidence="11">
    <location>
        <begin position="122"/>
        <end position="142"/>
    </location>
</feature>
<dbReference type="Proteomes" id="UP001165289">
    <property type="component" value="Unassembled WGS sequence"/>
</dbReference>
<dbReference type="SMART" id="SM00219">
    <property type="entry name" value="TyrKc"/>
    <property type="match status" value="1"/>
</dbReference>